<dbReference type="Proteomes" id="UP001159042">
    <property type="component" value="Unassembled WGS sequence"/>
</dbReference>
<dbReference type="PANTHER" id="PTHR45865:SF1">
    <property type="entry name" value="E3 UBIQUITIN-PROTEIN LIGASE SHPRH"/>
    <property type="match status" value="1"/>
</dbReference>
<dbReference type="PROSITE" id="PS50089">
    <property type="entry name" value="ZF_RING_2"/>
    <property type="match status" value="1"/>
</dbReference>
<dbReference type="InterPro" id="IPR019786">
    <property type="entry name" value="Zinc_finger_PHD-type_CS"/>
</dbReference>
<dbReference type="Gene3D" id="3.40.50.10810">
    <property type="entry name" value="Tandem AAA-ATPase domain"/>
    <property type="match status" value="2"/>
</dbReference>
<organism evidence="9 10">
    <name type="scientific">Exocentrus adspersus</name>
    <dbReference type="NCBI Taxonomy" id="1586481"/>
    <lineage>
        <taxon>Eukaryota</taxon>
        <taxon>Metazoa</taxon>
        <taxon>Ecdysozoa</taxon>
        <taxon>Arthropoda</taxon>
        <taxon>Hexapoda</taxon>
        <taxon>Insecta</taxon>
        <taxon>Pterygota</taxon>
        <taxon>Neoptera</taxon>
        <taxon>Endopterygota</taxon>
        <taxon>Coleoptera</taxon>
        <taxon>Polyphaga</taxon>
        <taxon>Cucujiformia</taxon>
        <taxon>Chrysomeloidea</taxon>
        <taxon>Cerambycidae</taxon>
        <taxon>Lamiinae</taxon>
        <taxon>Acanthocinini</taxon>
        <taxon>Exocentrus</taxon>
    </lineage>
</organism>
<dbReference type="GO" id="GO:0000209">
    <property type="term" value="P:protein polyubiquitination"/>
    <property type="evidence" value="ECO:0007669"/>
    <property type="project" value="TreeGrafter"/>
</dbReference>
<protein>
    <recommendedName>
        <fullName evidence="11">E3 ubiquitin-protein ligase SHPRH</fullName>
    </recommendedName>
</protein>
<dbReference type="GO" id="GO:0016787">
    <property type="term" value="F:hydrolase activity"/>
    <property type="evidence" value="ECO:0007669"/>
    <property type="project" value="UniProtKB-KW"/>
</dbReference>
<dbReference type="InterPro" id="IPR048686">
    <property type="entry name" value="SHPRH_helical_1st"/>
</dbReference>
<keyword evidence="10" id="KW-1185">Reference proteome</keyword>
<dbReference type="Pfam" id="PF00097">
    <property type="entry name" value="zf-C3HC4"/>
    <property type="match status" value="1"/>
</dbReference>
<evidence type="ECO:0000259" key="8">
    <source>
        <dbReference type="PROSITE" id="PS51194"/>
    </source>
</evidence>
<gene>
    <name evidence="9" type="ORF">NQ315_002994</name>
</gene>
<feature type="domain" description="Helicase C-terminal" evidence="8">
    <location>
        <begin position="1217"/>
        <end position="1367"/>
    </location>
</feature>
<reference evidence="9 10" key="1">
    <citation type="journal article" date="2023" name="Insect Mol. Biol.">
        <title>Genome sequencing provides insights into the evolution of gene families encoding plant cell wall-degrading enzymes in longhorned beetles.</title>
        <authorList>
            <person name="Shin N.R."/>
            <person name="Okamura Y."/>
            <person name="Kirsch R."/>
            <person name="Pauchet Y."/>
        </authorList>
    </citation>
    <scope>NUCLEOTIDE SEQUENCE [LARGE SCALE GENOMIC DNA]</scope>
    <source>
        <strain evidence="9">EAD_L_NR</strain>
    </source>
</reference>
<dbReference type="Gene3D" id="3.30.40.10">
    <property type="entry name" value="Zinc/RING finger domain, C3HC4 (zinc finger)"/>
    <property type="match status" value="2"/>
</dbReference>
<evidence type="ECO:0000259" key="7">
    <source>
        <dbReference type="PROSITE" id="PS50089"/>
    </source>
</evidence>
<dbReference type="SUPFAM" id="SSF57903">
    <property type="entry name" value="FYVE/PHD zinc finger"/>
    <property type="match status" value="1"/>
</dbReference>
<dbReference type="InterPro" id="IPR001650">
    <property type="entry name" value="Helicase_C-like"/>
</dbReference>
<dbReference type="InterPro" id="IPR011011">
    <property type="entry name" value="Znf_FYVE_PHD"/>
</dbReference>
<dbReference type="GO" id="GO:0008270">
    <property type="term" value="F:zinc ion binding"/>
    <property type="evidence" value="ECO:0007669"/>
    <property type="project" value="UniProtKB-KW"/>
</dbReference>
<dbReference type="Pfam" id="PF21325">
    <property type="entry name" value="SHPRH_helical-1st"/>
    <property type="match status" value="1"/>
</dbReference>
<dbReference type="InterPro" id="IPR018957">
    <property type="entry name" value="Znf_C3HC4_RING-type"/>
</dbReference>
<dbReference type="SMART" id="SM00184">
    <property type="entry name" value="RING"/>
    <property type="match status" value="1"/>
</dbReference>
<dbReference type="InterPro" id="IPR052583">
    <property type="entry name" value="ATP-helicase/E3_Ub-Ligase"/>
</dbReference>
<dbReference type="InterPro" id="IPR049730">
    <property type="entry name" value="SNF2/RAD54-like_C"/>
</dbReference>
<dbReference type="SUPFAM" id="SSF57850">
    <property type="entry name" value="RING/U-box"/>
    <property type="match status" value="1"/>
</dbReference>
<dbReference type="SUPFAM" id="SSF52540">
    <property type="entry name" value="P-loop containing nucleoside triphosphate hydrolases"/>
    <property type="match status" value="2"/>
</dbReference>
<dbReference type="InterPro" id="IPR048695">
    <property type="entry name" value="SHPRH_helical_2nd"/>
</dbReference>
<feature type="domain" description="RING-type" evidence="7">
    <location>
        <begin position="1139"/>
        <end position="1182"/>
    </location>
</feature>
<dbReference type="GO" id="GO:0005634">
    <property type="term" value="C:nucleus"/>
    <property type="evidence" value="ECO:0007669"/>
    <property type="project" value="TreeGrafter"/>
</dbReference>
<comment type="caution">
    <text evidence="9">The sequence shown here is derived from an EMBL/GenBank/DDBJ whole genome shotgun (WGS) entry which is preliminary data.</text>
</comment>
<dbReference type="InterPro" id="IPR001841">
    <property type="entry name" value="Znf_RING"/>
</dbReference>
<evidence type="ECO:0000256" key="4">
    <source>
        <dbReference type="ARBA" id="ARBA00022833"/>
    </source>
</evidence>
<dbReference type="InterPro" id="IPR038718">
    <property type="entry name" value="SNF2-like_sf"/>
</dbReference>
<dbReference type="InterPro" id="IPR017907">
    <property type="entry name" value="Znf_RING_CS"/>
</dbReference>
<dbReference type="InterPro" id="IPR014001">
    <property type="entry name" value="Helicase_ATP-bd"/>
</dbReference>
<dbReference type="PROSITE" id="PS01359">
    <property type="entry name" value="ZF_PHD_1"/>
    <property type="match status" value="1"/>
</dbReference>
<dbReference type="SMART" id="SM00490">
    <property type="entry name" value="HELICc"/>
    <property type="match status" value="1"/>
</dbReference>
<dbReference type="Pfam" id="PF21324">
    <property type="entry name" value="SHPRH_helical-2nd"/>
    <property type="match status" value="1"/>
</dbReference>
<dbReference type="PANTHER" id="PTHR45865">
    <property type="entry name" value="E3 UBIQUITIN-PROTEIN LIGASE SHPRH FAMILY MEMBER"/>
    <property type="match status" value="1"/>
</dbReference>
<dbReference type="InterPro" id="IPR000330">
    <property type="entry name" value="SNF2_N"/>
</dbReference>
<evidence type="ECO:0000313" key="9">
    <source>
        <dbReference type="EMBL" id="KAJ8921378.1"/>
    </source>
</evidence>
<sequence>MGRQKNVPVKNTKGSEYWSLHSNNFIPVIKKRRTQRKSSKSISVLSPNEENKKFHLGSVFIGTTNNVFPSSQYNKCKIAFNPPVEDGEPHTAVVEYDGSFILIKLTFDADFFKEICTMKFLALRFTTKNEDVFMDIFLQSLPIPRFYSRLGNCIKALFQLMYNIGMETADDAAYAKCDKTLHGNTEIFNLYNQISAVRDDKFTAPDSKEIEHPFLRPKLRPYQQQAVRWMLHREAMIGDKIDELHPLYTTVVLKSGLTVYYNKYTGYLDIEKPVVPPCSKGGILADEMGLGKTVEVLACILLNRKPFFNESHTENTLIFDNDVDSVEDVDIPVIHKQPKKRKRIQEDCHVNENVDHPKKLKVPNDWVKSSSKKTPTKIALEMWYNSMLSEMSVSTSSYPYRNDDEPLVQCICGSTSEEGIIECDSCGKYQHRLCLGYNKALGRYLCPQCWMDEPLLDCGGTLIVTPMSLRTQWCNEICRHIKGGLRVLQYEGYSATPVYPTKLKEYDLVITTYNVLKAELRLTECGQTINLRRERKYSPPCSPLVLVKWWRLCLDEAQTVETPGRMVSEMARKISATLRWAITGTPISKEISDLQGLVDYLQMTPFDDITTWHHILYEPYIKGDTRPMLDFLSKVLWRTSKKDVLDQINIPNQAYKEHFLEFSAVEKYFYRREHELSCNDFLARVLAPLLTLRHACTHPNTLRGRYLATKKQVTSMKDLLDALILKNTSDSEECLRLVIASLNGLAGIHLLMQGPQQAINYYREVLQLAARFSEGNKEAKLTVDKLQVIHTMYNLAQILDTCQPSEPTLRDGTLRRDCAELEEKYIEKFRKETVSAYETSNSATLHIEALQEKFVLKDGQWYSDGLDWTFINNFYGDLLERIQNACDNANIECNLRSSSERSIMKLIFTWDEDVFYFRDLLSESMNQLYHVEPETSYKIVVSNKIVEQATNCHLRPQKKSKNASKCLLCLCNVNLKRYEAKLFNMTERKKSFEEMSLVGSWKPTLEEVIMRSLLNLLKARNGNSDHIKDGEVHINLIEGLKKEFKEVRRLWTLLDRQVCAGDELDICKVRLQLRDLTYTLEDKNENVNLISVYELQYQNSLLNSELKVNRKKLEKSLGTQSYLETLRKQQYEGQSPDPCPICKNSLENHWSILLCGHSYCLECIQLLLEKNVGEHIQCSVCRNRQRYQEISYIKAGNTVTNEDCVKIRGNYSTKIEAVIKLLLDLKNENQNVKVLVFSSWLSVLKCLRGAIEKNGITCEIALNSKLETRIENFKDDKKKITAFLLPVALGSKGLNLIEATHVILVEPLLNPADELQAIGRVHRIGQSKPTTVHKFLIKDTIEESIHQATTSNADSWDRNKVTLHQLTQLFVSGDGVLDESSDMENSQNVSSEDLSEVSASFPINGVLPPANPMDDGEIASCSTSTA</sequence>
<evidence type="ECO:0000256" key="1">
    <source>
        <dbReference type="ARBA" id="ARBA00022723"/>
    </source>
</evidence>
<dbReference type="PROSITE" id="PS51194">
    <property type="entry name" value="HELICASE_CTER"/>
    <property type="match status" value="1"/>
</dbReference>
<evidence type="ECO:0000256" key="5">
    <source>
        <dbReference type="PROSITE-ProRule" id="PRU00175"/>
    </source>
</evidence>
<keyword evidence="1" id="KW-0479">Metal-binding</keyword>
<feature type="region of interest" description="Disordered" evidence="6">
    <location>
        <begin position="1377"/>
        <end position="1426"/>
    </location>
</feature>
<dbReference type="GO" id="GO:0005524">
    <property type="term" value="F:ATP binding"/>
    <property type="evidence" value="ECO:0007669"/>
    <property type="project" value="InterPro"/>
</dbReference>
<dbReference type="PROSITE" id="PS00518">
    <property type="entry name" value="ZF_RING_1"/>
    <property type="match status" value="1"/>
</dbReference>
<dbReference type="SMART" id="SM00249">
    <property type="entry name" value="PHD"/>
    <property type="match status" value="2"/>
</dbReference>
<keyword evidence="4" id="KW-0862">Zinc</keyword>
<dbReference type="Pfam" id="PF00271">
    <property type="entry name" value="Helicase_C"/>
    <property type="match status" value="1"/>
</dbReference>
<evidence type="ECO:0000256" key="2">
    <source>
        <dbReference type="ARBA" id="ARBA00022771"/>
    </source>
</evidence>
<dbReference type="InterPro" id="IPR013083">
    <property type="entry name" value="Znf_RING/FYVE/PHD"/>
</dbReference>
<dbReference type="GO" id="GO:0061630">
    <property type="term" value="F:ubiquitin protein ligase activity"/>
    <property type="evidence" value="ECO:0007669"/>
    <property type="project" value="TreeGrafter"/>
</dbReference>
<evidence type="ECO:0008006" key="11">
    <source>
        <dbReference type="Google" id="ProtNLM"/>
    </source>
</evidence>
<evidence type="ECO:0000313" key="10">
    <source>
        <dbReference type="Proteomes" id="UP001159042"/>
    </source>
</evidence>
<dbReference type="EMBL" id="JANEYG010000010">
    <property type="protein sequence ID" value="KAJ8921378.1"/>
    <property type="molecule type" value="Genomic_DNA"/>
</dbReference>
<dbReference type="InterPro" id="IPR001965">
    <property type="entry name" value="Znf_PHD"/>
</dbReference>
<evidence type="ECO:0000256" key="3">
    <source>
        <dbReference type="ARBA" id="ARBA00022801"/>
    </source>
</evidence>
<dbReference type="CDD" id="cd18793">
    <property type="entry name" value="SF2_C_SNF"/>
    <property type="match status" value="1"/>
</dbReference>
<name>A0AAV8W4L5_9CUCU</name>
<dbReference type="GO" id="GO:0006974">
    <property type="term" value="P:DNA damage response"/>
    <property type="evidence" value="ECO:0007669"/>
    <property type="project" value="TreeGrafter"/>
</dbReference>
<dbReference type="InterPro" id="IPR027417">
    <property type="entry name" value="P-loop_NTPase"/>
</dbReference>
<proteinExistence type="predicted"/>
<evidence type="ECO:0000256" key="6">
    <source>
        <dbReference type="SAM" id="MobiDB-lite"/>
    </source>
</evidence>
<dbReference type="SMART" id="SM00487">
    <property type="entry name" value="DEXDc"/>
    <property type="match status" value="1"/>
</dbReference>
<keyword evidence="3" id="KW-0378">Hydrolase</keyword>
<dbReference type="Pfam" id="PF00176">
    <property type="entry name" value="SNF2-rel_dom"/>
    <property type="match status" value="1"/>
</dbReference>
<feature type="compositionally biased region" description="Polar residues" evidence="6">
    <location>
        <begin position="1383"/>
        <end position="1392"/>
    </location>
</feature>
<dbReference type="Gene3D" id="3.40.50.300">
    <property type="entry name" value="P-loop containing nucleotide triphosphate hydrolases"/>
    <property type="match status" value="1"/>
</dbReference>
<accession>A0AAV8W4L5</accession>
<keyword evidence="2 5" id="KW-0863">Zinc-finger</keyword>